<protein>
    <submittedName>
        <fullName evidence="2">Ubiquitin-2 like Rad60 SUMO-like-domain-containing protein</fullName>
    </submittedName>
</protein>
<keyword evidence="3" id="KW-1185">Reference proteome</keyword>
<organism evidence="2 3">
    <name type="scientific">Dunaliella salina</name>
    <name type="common">Green alga</name>
    <name type="synonym">Protococcus salinus</name>
    <dbReference type="NCBI Taxonomy" id="3046"/>
    <lineage>
        <taxon>Eukaryota</taxon>
        <taxon>Viridiplantae</taxon>
        <taxon>Chlorophyta</taxon>
        <taxon>core chlorophytes</taxon>
        <taxon>Chlorophyceae</taxon>
        <taxon>CS clade</taxon>
        <taxon>Chlamydomonadales</taxon>
        <taxon>Dunaliellaceae</taxon>
        <taxon>Dunaliella</taxon>
    </lineage>
</organism>
<dbReference type="Proteomes" id="UP000815325">
    <property type="component" value="Unassembled WGS sequence"/>
</dbReference>
<proteinExistence type="predicted"/>
<dbReference type="EMBL" id="MU070205">
    <property type="protein sequence ID" value="KAF5829092.1"/>
    <property type="molecule type" value="Genomic_DNA"/>
</dbReference>
<dbReference type="CDD" id="cd01763">
    <property type="entry name" value="Ubl_SUMO_like"/>
    <property type="match status" value="1"/>
</dbReference>
<sequence>MSEQASSGDSLTIVLRQSSDQSETRFKVKKETPFIKVFKTFCEKKALVRDAIKFAFDGEIIRDDQTPKMLEMQDGDEIDVFLGQTGGSSL</sequence>
<evidence type="ECO:0000313" key="2">
    <source>
        <dbReference type="EMBL" id="KAF5829092.1"/>
    </source>
</evidence>
<reference evidence="2" key="1">
    <citation type="submission" date="2017-08" db="EMBL/GenBank/DDBJ databases">
        <authorList>
            <person name="Polle J.E."/>
            <person name="Barry K."/>
            <person name="Cushman J."/>
            <person name="Schmutz J."/>
            <person name="Tran D."/>
            <person name="Hathwaick L.T."/>
            <person name="Yim W.C."/>
            <person name="Jenkins J."/>
            <person name="Mckie-Krisberg Z.M."/>
            <person name="Prochnik S."/>
            <person name="Lindquist E."/>
            <person name="Dockter R.B."/>
            <person name="Adam C."/>
            <person name="Molina H."/>
            <person name="Bunkerborg J."/>
            <person name="Jin E."/>
            <person name="Buchheim M."/>
            <person name="Magnuson J."/>
        </authorList>
    </citation>
    <scope>NUCLEOTIDE SEQUENCE</scope>
    <source>
        <strain evidence="2">CCAP 19/18</strain>
    </source>
</reference>
<comment type="caution">
    <text evidence="2">The sequence shown here is derived from an EMBL/GenBank/DDBJ whole genome shotgun (WGS) entry which is preliminary data.</text>
</comment>
<name>A0ABQ7G3B4_DUNSA</name>
<dbReference type="PROSITE" id="PS50053">
    <property type="entry name" value="UBIQUITIN_2"/>
    <property type="match status" value="1"/>
</dbReference>
<gene>
    <name evidence="2" type="ORF">DUNSADRAFT_16605</name>
</gene>
<dbReference type="InterPro" id="IPR029071">
    <property type="entry name" value="Ubiquitin-like_domsf"/>
</dbReference>
<dbReference type="Pfam" id="PF11976">
    <property type="entry name" value="Rad60-SLD"/>
    <property type="match status" value="1"/>
</dbReference>
<dbReference type="Gene3D" id="3.10.20.90">
    <property type="entry name" value="Phosphatidylinositol 3-kinase Catalytic Subunit, Chain A, domain 1"/>
    <property type="match status" value="1"/>
</dbReference>
<dbReference type="SUPFAM" id="SSF54236">
    <property type="entry name" value="Ubiquitin-like"/>
    <property type="match status" value="1"/>
</dbReference>
<feature type="domain" description="Ubiquitin-like" evidence="1">
    <location>
        <begin position="11"/>
        <end position="87"/>
    </location>
</feature>
<accession>A0ABQ7G3B4</accession>
<dbReference type="InterPro" id="IPR022617">
    <property type="entry name" value="Rad60/SUMO-like_dom"/>
</dbReference>
<dbReference type="InterPro" id="IPR000626">
    <property type="entry name" value="Ubiquitin-like_dom"/>
</dbReference>
<evidence type="ECO:0000313" key="3">
    <source>
        <dbReference type="Proteomes" id="UP000815325"/>
    </source>
</evidence>
<dbReference type="PANTHER" id="PTHR10562">
    <property type="entry name" value="SMALL UBIQUITIN-RELATED MODIFIER"/>
    <property type="match status" value="1"/>
</dbReference>
<evidence type="ECO:0000259" key="1">
    <source>
        <dbReference type="PROSITE" id="PS50053"/>
    </source>
</evidence>